<dbReference type="InParanoid" id="A0A251S092"/>
<dbReference type="AlphaFoldDB" id="A0A251S092"/>
<sequence length="88" mass="9951">MRIGKETQMLILQLEKHCFSLQLCGGGVVVCDEDGGGVWRRWLWCGGCVTRMVVEMMKGVVAAIDKDGRKEIQHEFKQSKLSAQCNHR</sequence>
<dbReference type="Proteomes" id="UP000215914">
    <property type="component" value="Chromosome 16"/>
</dbReference>
<accession>A0A251S092</accession>
<proteinExistence type="predicted"/>
<name>A0A251S092_HELAN</name>
<dbReference type="EMBL" id="CM007905">
    <property type="protein sequence ID" value="OTF92117.1"/>
    <property type="molecule type" value="Genomic_DNA"/>
</dbReference>
<organism evidence="1 2">
    <name type="scientific">Helianthus annuus</name>
    <name type="common">Common sunflower</name>
    <dbReference type="NCBI Taxonomy" id="4232"/>
    <lineage>
        <taxon>Eukaryota</taxon>
        <taxon>Viridiplantae</taxon>
        <taxon>Streptophyta</taxon>
        <taxon>Embryophyta</taxon>
        <taxon>Tracheophyta</taxon>
        <taxon>Spermatophyta</taxon>
        <taxon>Magnoliopsida</taxon>
        <taxon>eudicotyledons</taxon>
        <taxon>Gunneridae</taxon>
        <taxon>Pentapetalae</taxon>
        <taxon>asterids</taxon>
        <taxon>campanulids</taxon>
        <taxon>Asterales</taxon>
        <taxon>Asteraceae</taxon>
        <taxon>Asteroideae</taxon>
        <taxon>Heliantheae alliance</taxon>
        <taxon>Heliantheae</taxon>
        <taxon>Helianthus</taxon>
    </lineage>
</organism>
<keyword evidence="2" id="KW-1185">Reference proteome</keyword>
<evidence type="ECO:0000313" key="2">
    <source>
        <dbReference type="Proteomes" id="UP000215914"/>
    </source>
</evidence>
<protein>
    <submittedName>
        <fullName evidence="1">Uncharacterized protein</fullName>
    </submittedName>
</protein>
<gene>
    <name evidence="1" type="ORF">HannXRQ_Chr16g0518321</name>
</gene>
<reference evidence="2" key="1">
    <citation type="journal article" date="2017" name="Nature">
        <title>The sunflower genome provides insights into oil metabolism, flowering and Asterid evolution.</title>
        <authorList>
            <person name="Badouin H."/>
            <person name="Gouzy J."/>
            <person name="Grassa C.J."/>
            <person name="Murat F."/>
            <person name="Staton S.E."/>
            <person name="Cottret L."/>
            <person name="Lelandais-Briere C."/>
            <person name="Owens G.L."/>
            <person name="Carrere S."/>
            <person name="Mayjonade B."/>
            <person name="Legrand L."/>
            <person name="Gill N."/>
            <person name="Kane N.C."/>
            <person name="Bowers J.E."/>
            <person name="Hubner S."/>
            <person name="Bellec A."/>
            <person name="Berard A."/>
            <person name="Berges H."/>
            <person name="Blanchet N."/>
            <person name="Boniface M.C."/>
            <person name="Brunel D."/>
            <person name="Catrice O."/>
            <person name="Chaidir N."/>
            <person name="Claudel C."/>
            <person name="Donnadieu C."/>
            <person name="Faraut T."/>
            <person name="Fievet G."/>
            <person name="Helmstetter N."/>
            <person name="King M."/>
            <person name="Knapp S.J."/>
            <person name="Lai Z."/>
            <person name="Le Paslier M.C."/>
            <person name="Lippi Y."/>
            <person name="Lorenzon L."/>
            <person name="Mandel J.R."/>
            <person name="Marage G."/>
            <person name="Marchand G."/>
            <person name="Marquand E."/>
            <person name="Bret-Mestries E."/>
            <person name="Morien E."/>
            <person name="Nambeesan S."/>
            <person name="Nguyen T."/>
            <person name="Pegot-Espagnet P."/>
            <person name="Pouilly N."/>
            <person name="Raftis F."/>
            <person name="Sallet E."/>
            <person name="Schiex T."/>
            <person name="Thomas J."/>
            <person name="Vandecasteele C."/>
            <person name="Vares D."/>
            <person name="Vear F."/>
            <person name="Vautrin S."/>
            <person name="Crespi M."/>
            <person name="Mangin B."/>
            <person name="Burke J.M."/>
            <person name="Salse J."/>
            <person name="Munos S."/>
            <person name="Vincourt P."/>
            <person name="Rieseberg L.H."/>
            <person name="Langlade N.B."/>
        </authorList>
    </citation>
    <scope>NUCLEOTIDE SEQUENCE [LARGE SCALE GENOMIC DNA]</scope>
    <source>
        <strain evidence="2">cv. SF193</strain>
    </source>
</reference>
<evidence type="ECO:0000313" key="1">
    <source>
        <dbReference type="EMBL" id="OTF92117.1"/>
    </source>
</evidence>